<organism evidence="12 13">
    <name type="scientific">Gryllus longicercus</name>
    <dbReference type="NCBI Taxonomy" id="2509291"/>
    <lineage>
        <taxon>Eukaryota</taxon>
        <taxon>Metazoa</taxon>
        <taxon>Ecdysozoa</taxon>
        <taxon>Arthropoda</taxon>
        <taxon>Hexapoda</taxon>
        <taxon>Insecta</taxon>
        <taxon>Pterygota</taxon>
        <taxon>Neoptera</taxon>
        <taxon>Polyneoptera</taxon>
        <taxon>Orthoptera</taxon>
        <taxon>Ensifera</taxon>
        <taxon>Gryllidea</taxon>
        <taxon>Grylloidea</taxon>
        <taxon>Gryllidae</taxon>
        <taxon>Gryllinae</taxon>
        <taxon>Gryllus</taxon>
    </lineage>
</organism>
<keyword evidence="9" id="KW-0206">Cytoskeleton</keyword>
<dbReference type="InterPro" id="IPR033335">
    <property type="entry name" value="JUPITER"/>
</dbReference>
<feature type="compositionally biased region" description="Polar residues" evidence="11">
    <location>
        <begin position="109"/>
        <end position="119"/>
    </location>
</feature>
<keyword evidence="8" id="KW-0493">Microtubule</keyword>
<evidence type="ECO:0000256" key="3">
    <source>
        <dbReference type="ARBA" id="ARBA00004186"/>
    </source>
</evidence>
<feature type="compositionally biased region" description="Polar residues" evidence="11">
    <location>
        <begin position="56"/>
        <end position="71"/>
    </location>
</feature>
<keyword evidence="13" id="KW-1185">Reference proteome</keyword>
<dbReference type="GO" id="GO:0005819">
    <property type="term" value="C:spindle"/>
    <property type="evidence" value="ECO:0007669"/>
    <property type="project" value="UniProtKB-SubCell"/>
</dbReference>
<gene>
    <name evidence="12" type="ORF">R5R35_000227</name>
</gene>
<name>A0AAN9VXQ5_9ORTH</name>
<proteinExistence type="inferred from homology"/>
<dbReference type="EMBL" id="JAZDUA010000014">
    <property type="protein sequence ID" value="KAK7873445.1"/>
    <property type="molecule type" value="Genomic_DNA"/>
</dbReference>
<keyword evidence="10" id="KW-0539">Nucleus</keyword>
<evidence type="ECO:0000256" key="11">
    <source>
        <dbReference type="SAM" id="MobiDB-lite"/>
    </source>
</evidence>
<dbReference type="GO" id="GO:0005874">
    <property type="term" value="C:microtubule"/>
    <property type="evidence" value="ECO:0007669"/>
    <property type="project" value="UniProtKB-KW"/>
</dbReference>
<dbReference type="Proteomes" id="UP001378592">
    <property type="component" value="Unassembled WGS sequence"/>
</dbReference>
<dbReference type="PANTHER" id="PTHR34930:SF2">
    <property type="entry name" value="MICROTUBULE-ASSOCIATED PROTEIN JUPITER"/>
    <property type="match status" value="1"/>
</dbReference>
<evidence type="ECO:0000313" key="13">
    <source>
        <dbReference type="Proteomes" id="UP001378592"/>
    </source>
</evidence>
<comment type="function">
    <text evidence="1">Binds to all microtubule populations.</text>
</comment>
<evidence type="ECO:0000256" key="8">
    <source>
        <dbReference type="ARBA" id="ARBA00022701"/>
    </source>
</evidence>
<evidence type="ECO:0000256" key="7">
    <source>
        <dbReference type="ARBA" id="ARBA00022553"/>
    </source>
</evidence>
<dbReference type="PANTHER" id="PTHR34930">
    <property type="entry name" value="GEO05313P1"/>
    <property type="match status" value="1"/>
</dbReference>
<dbReference type="GO" id="GO:0005634">
    <property type="term" value="C:nucleus"/>
    <property type="evidence" value="ECO:0007669"/>
    <property type="project" value="UniProtKB-SubCell"/>
</dbReference>
<evidence type="ECO:0000256" key="10">
    <source>
        <dbReference type="ARBA" id="ARBA00023242"/>
    </source>
</evidence>
<evidence type="ECO:0000256" key="2">
    <source>
        <dbReference type="ARBA" id="ARBA00004123"/>
    </source>
</evidence>
<feature type="compositionally biased region" description="Low complexity" evidence="11">
    <location>
        <begin position="95"/>
        <end position="108"/>
    </location>
</feature>
<evidence type="ECO:0000256" key="9">
    <source>
        <dbReference type="ARBA" id="ARBA00023212"/>
    </source>
</evidence>
<keyword evidence="7" id="KW-0597">Phosphoprotein</keyword>
<evidence type="ECO:0000256" key="1">
    <source>
        <dbReference type="ARBA" id="ARBA00003805"/>
    </source>
</evidence>
<comment type="caution">
    <text evidence="12">The sequence shown here is derived from an EMBL/GenBank/DDBJ whole genome shotgun (WGS) entry which is preliminary data.</text>
</comment>
<evidence type="ECO:0000256" key="4">
    <source>
        <dbReference type="ARBA" id="ARBA00005344"/>
    </source>
</evidence>
<feature type="region of interest" description="Disordered" evidence="11">
    <location>
        <begin position="1"/>
        <end position="134"/>
    </location>
</feature>
<dbReference type="AlphaFoldDB" id="A0AAN9VXQ5"/>
<evidence type="ECO:0000256" key="5">
    <source>
        <dbReference type="ARBA" id="ARBA00021471"/>
    </source>
</evidence>
<dbReference type="Pfam" id="PF17054">
    <property type="entry name" value="JUPITER"/>
    <property type="match status" value="2"/>
</dbReference>
<protein>
    <recommendedName>
        <fullName evidence="5">Microtubule-associated protein Jupiter</fullName>
    </recommendedName>
</protein>
<sequence length="134" mass="13624">MFVNGGAGAGSRAMKPPGGESHDLFGAEFKGTPCHHRVLKPPGGGTSDIFGAPDPVQNSPRRVRNNMQSSVFGPPPTNDGNPVTGEGYTNGEKQPAANNAPPAAAAAPTTNGTSHSAPPQRNRVPPGGYSSGLW</sequence>
<accession>A0AAN9VXQ5</accession>
<keyword evidence="6" id="KW-0963">Cytoplasm</keyword>
<evidence type="ECO:0000256" key="6">
    <source>
        <dbReference type="ARBA" id="ARBA00022490"/>
    </source>
</evidence>
<comment type="similarity">
    <text evidence="4">Belongs to the MAP Jupiter family.</text>
</comment>
<reference evidence="12 13" key="1">
    <citation type="submission" date="2024-03" db="EMBL/GenBank/DDBJ databases">
        <title>The genome assembly and annotation of the cricket Gryllus longicercus Weissman &amp; Gray.</title>
        <authorList>
            <person name="Szrajer S."/>
            <person name="Gray D."/>
            <person name="Ylla G."/>
        </authorList>
    </citation>
    <scope>NUCLEOTIDE SEQUENCE [LARGE SCALE GENOMIC DNA]</scope>
    <source>
        <strain evidence="12">DAG 2021-001</strain>
        <tissue evidence="12">Whole body minus gut</tissue>
    </source>
</reference>
<evidence type="ECO:0000313" key="12">
    <source>
        <dbReference type="EMBL" id="KAK7873445.1"/>
    </source>
</evidence>
<comment type="subcellular location">
    <subcellularLocation>
        <location evidence="3">Cytoplasm</location>
        <location evidence="3">Cytoskeleton</location>
        <location evidence="3">Spindle</location>
    </subcellularLocation>
    <subcellularLocation>
        <location evidence="2">Nucleus</location>
    </subcellularLocation>
</comment>